<proteinExistence type="predicted"/>
<keyword evidence="1" id="KW-0812">Transmembrane</keyword>
<feature type="transmembrane region" description="Helical" evidence="1">
    <location>
        <begin position="109"/>
        <end position="131"/>
    </location>
</feature>
<organism evidence="2 3">
    <name type="scientific">Gardnerella vaginalis</name>
    <dbReference type="NCBI Taxonomy" id="2702"/>
    <lineage>
        <taxon>Bacteria</taxon>
        <taxon>Bacillati</taxon>
        <taxon>Actinomycetota</taxon>
        <taxon>Actinomycetes</taxon>
        <taxon>Bifidobacteriales</taxon>
        <taxon>Bifidobacteriaceae</taxon>
        <taxon>Gardnerella</taxon>
    </lineage>
</organism>
<feature type="transmembrane region" description="Helical" evidence="1">
    <location>
        <begin position="40"/>
        <end position="59"/>
    </location>
</feature>
<sequence length="143" mass="16019">MKVSKNTLLAIACLVWAAAGFNILRIGVLAYPNYLSIINYGLSLIVFAIFYIFIFSKLVKKHTSRIIAYTEKQFFLKFFDVKSFAIMAFMMTGGILLRTSNLAPEQFIAVFYTGLGGALFLAGILFGYNFLKSCFSTKNKSDN</sequence>
<evidence type="ECO:0000313" key="3">
    <source>
        <dbReference type="Proteomes" id="UP000236146"/>
    </source>
</evidence>
<accession>A0A2K1STV4</accession>
<dbReference type="Proteomes" id="UP000236146">
    <property type="component" value="Unassembled WGS sequence"/>
</dbReference>
<protein>
    <submittedName>
        <fullName evidence="2">Uncharacterized protein</fullName>
    </submittedName>
</protein>
<evidence type="ECO:0000313" key="2">
    <source>
        <dbReference type="EMBL" id="PNS42932.1"/>
    </source>
</evidence>
<reference evidence="2 3" key="1">
    <citation type="submission" date="2016-10" db="EMBL/GenBank/DDBJ databases">
        <authorList>
            <person name="Varghese N."/>
        </authorList>
    </citation>
    <scope>NUCLEOTIDE SEQUENCE [LARGE SCALE GENOMIC DNA]</scope>
    <source>
        <strain evidence="2 3">KA00225</strain>
    </source>
</reference>
<dbReference type="RefSeq" id="WP_103084978.1">
    <property type="nucleotide sequence ID" value="NZ_JBLLPE010000001.1"/>
</dbReference>
<keyword evidence="1" id="KW-1133">Transmembrane helix</keyword>
<name>A0A2K1STV4_GARVA</name>
<feature type="transmembrane region" description="Helical" evidence="1">
    <location>
        <begin position="79"/>
        <end position="97"/>
    </location>
</feature>
<dbReference type="AlphaFoldDB" id="A0A2K1STV4"/>
<keyword evidence="1" id="KW-0472">Membrane</keyword>
<dbReference type="EMBL" id="MNLH01000006">
    <property type="protein sequence ID" value="PNS42932.1"/>
    <property type="molecule type" value="Genomic_DNA"/>
</dbReference>
<comment type="caution">
    <text evidence="2">The sequence shown here is derived from an EMBL/GenBank/DDBJ whole genome shotgun (WGS) entry which is preliminary data.</text>
</comment>
<gene>
    <name evidence="2" type="ORF">BFS05_05550</name>
</gene>
<evidence type="ECO:0000256" key="1">
    <source>
        <dbReference type="SAM" id="Phobius"/>
    </source>
</evidence>
<dbReference type="OrthoDB" id="1097929at2"/>